<evidence type="ECO:0000313" key="2">
    <source>
        <dbReference type="Proteomes" id="UP000309937"/>
    </source>
</evidence>
<sequence length="176" mass="20325">MIREHIQQAINNRLAFDGPFNVVPEPASTAFDGRIPTLKNGVWQKASPMLQARFAHCGRWLSATHGSWLSISDMETLWQEHIEDTFLDEIKMNAVASSDNWDNHALGLFRSHRLSLFAGSDYSYEMVFLLWLDSTVEPEVWVYDCNGESRYKDLNDYLNAYINDDVSACERSWRVE</sequence>
<organism evidence="1 2">
    <name type="scientific">Escherichia coli</name>
    <dbReference type="NCBI Taxonomy" id="562"/>
    <lineage>
        <taxon>Bacteria</taxon>
        <taxon>Pseudomonadati</taxon>
        <taxon>Pseudomonadota</taxon>
        <taxon>Gammaproteobacteria</taxon>
        <taxon>Enterobacterales</taxon>
        <taxon>Enterobacteriaceae</taxon>
        <taxon>Escherichia</taxon>
    </lineage>
</organism>
<dbReference type="Proteomes" id="UP000309937">
    <property type="component" value="Unassembled WGS sequence"/>
</dbReference>
<name>A0A0L7AIE4_ECOLX</name>
<protein>
    <submittedName>
        <fullName evidence="1">Uncharacterized protein</fullName>
    </submittedName>
</protein>
<evidence type="ECO:0000313" key="1">
    <source>
        <dbReference type="EMBL" id="TJQ09479.1"/>
    </source>
</evidence>
<gene>
    <name evidence="1" type="ORF">C9Z68_21635</name>
</gene>
<dbReference type="EMBL" id="RRGJ01000044">
    <property type="protein sequence ID" value="TJQ09479.1"/>
    <property type="molecule type" value="Genomic_DNA"/>
</dbReference>
<proteinExistence type="predicted"/>
<accession>A0A0L7AIE4</accession>
<dbReference type="RefSeq" id="WP_000617564.1">
    <property type="nucleotide sequence ID" value="NZ_AP027764.1"/>
</dbReference>
<reference evidence="1 2" key="1">
    <citation type="submission" date="2018-12" db="EMBL/GenBank/DDBJ databases">
        <title>Food and Water Safety Consortium.</title>
        <authorList>
            <person name="Tyson S."/>
            <person name="Peterson C.-L."/>
            <person name="Olson A."/>
            <person name="Tyler S."/>
            <person name="Cabral J."/>
            <person name="Lynch T."/>
            <person name="Knox N."/>
            <person name="Van Domselaar G."/>
            <person name="Graham M."/>
        </authorList>
    </citation>
    <scope>NUCLEOTIDE SEQUENCE [LARGE SCALE GENOMIC DNA]</scope>
    <source>
        <strain evidence="1 2">FWSEC0118</strain>
    </source>
</reference>
<comment type="caution">
    <text evidence="1">The sequence shown here is derived from an EMBL/GenBank/DDBJ whole genome shotgun (WGS) entry which is preliminary data.</text>
</comment>
<dbReference type="AlphaFoldDB" id="A0A0L7AIE4"/>